<dbReference type="PANTHER" id="PTHR48106">
    <property type="entry name" value="QUINONE OXIDOREDUCTASE PIG3-RELATED"/>
    <property type="match status" value="1"/>
</dbReference>
<dbReference type="InterPro" id="IPR020843">
    <property type="entry name" value="ER"/>
</dbReference>
<dbReference type="SMART" id="SM00829">
    <property type="entry name" value="PKS_ER"/>
    <property type="match status" value="1"/>
</dbReference>
<dbReference type="EMBL" id="CAFBLU010000004">
    <property type="protein sequence ID" value="CAB4864834.1"/>
    <property type="molecule type" value="Genomic_DNA"/>
</dbReference>
<dbReference type="InterPro" id="IPR011032">
    <property type="entry name" value="GroES-like_sf"/>
</dbReference>
<evidence type="ECO:0000259" key="3">
    <source>
        <dbReference type="SMART" id="SM00829"/>
    </source>
</evidence>
<dbReference type="SUPFAM" id="SSF51735">
    <property type="entry name" value="NAD(P)-binding Rossmann-fold domains"/>
    <property type="match status" value="1"/>
</dbReference>
<dbReference type="InterPro" id="IPR047618">
    <property type="entry name" value="QOR-like"/>
</dbReference>
<name>A0A6J7D780_9ZZZZ</name>
<dbReference type="InterPro" id="IPR013149">
    <property type="entry name" value="ADH-like_C"/>
</dbReference>
<sequence>MRAIQITEFGGPEVLKVVELPIPEAGEGEVLIRVTRAGLNFADTHQRQNDYLAPSELPMIPGVEVAGVREDTGERVVSMCGTGGYAEYVKVPAMMAVPIPEGVSDETAVAMMVQGMTAWHLYKTIGRVAEGESVVIQAGAGGVGTLACQLGHALGAGRVIAVASTEEKRALCLELGADAAISSEPEGMRDRIIEANNGKKVDVVFEMAGGQVFEESLNALAPFGRICAYGLASREPNEVSNGRLMQKSWTVAGFWLMHCLTKPEMIGEALGDLFARAGRGELKAVVGEVYPLDQAAEAQTALQERRTTGKVFIDPTK</sequence>
<dbReference type="CDD" id="cd05286">
    <property type="entry name" value="QOR2"/>
    <property type="match status" value="1"/>
</dbReference>
<dbReference type="Pfam" id="PF00107">
    <property type="entry name" value="ADH_zinc_N"/>
    <property type="match status" value="1"/>
</dbReference>
<dbReference type="InterPro" id="IPR013154">
    <property type="entry name" value="ADH-like_N"/>
</dbReference>
<dbReference type="Gene3D" id="3.40.50.720">
    <property type="entry name" value="NAD(P)-binding Rossmann-like Domain"/>
    <property type="match status" value="1"/>
</dbReference>
<dbReference type="SUPFAM" id="SSF50129">
    <property type="entry name" value="GroES-like"/>
    <property type="match status" value="1"/>
</dbReference>
<evidence type="ECO:0000256" key="2">
    <source>
        <dbReference type="ARBA" id="ARBA00023002"/>
    </source>
</evidence>
<accession>A0A6J7D780</accession>
<dbReference type="PANTHER" id="PTHR48106:SF13">
    <property type="entry name" value="QUINONE OXIDOREDUCTASE-RELATED"/>
    <property type="match status" value="1"/>
</dbReference>
<dbReference type="GO" id="GO:0003960">
    <property type="term" value="F:quinone reductase (NADPH) activity"/>
    <property type="evidence" value="ECO:0007669"/>
    <property type="project" value="InterPro"/>
</dbReference>
<gene>
    <name evidence="4" type="ORF">UFOPK3444_00387</name>
</gene>
<keyword evidence="1" id="KW-0521">NADP</keyword>
<protein>
    <submittedName>
        <fullName evidence="4">Unannotated protein</fullName>
    </submittedName>
</protein>
<proteinExistence type="predicted"/>
<dbReference type="GO" id="GO:0005829">
    <property type="term" value="C:cytosol"/>
    <property type="evidence" value="ECO:0007669"/>
    <property type="project" value="TreeGrafter"/>
</dbReference>
<dbReference type="Pfam" id="PF08240">
    <property type="entry name" value="ADH_N"/>
    <property type="match status" value="1"/>
</dbReference>
<evidence type="ECO:0000256" key="1">
    <source>
        <dbReference type="ARBA" id="ARBA00022857"/>
    </source>
</evidence>
<feature type="domain" description="Enoyl reductase (ER)" evidence="3">
    <location>
        <begin position="10"/>
        <end position="313"/>
    </location>
</feature>
<organism evidence="4">
    <name type="scientific">freshwater metagenome</name>
    <dbReference type="NCBI Taxonomy" id="449393"/>
    <lineage>
        <taxon>unclassified sequences</taxon>
        <taxon>metagenomes</taxon>
        <taxon>ecological metagenomes</taxon>
    </lineage>
</organism>
<dbReference type="AlphaFoldDB" id="A0A6J7D780"/>
<evidence type="ECO:0000313" key="4">
    <source>
        <dbReference type="EMBL" id="CAB4864834.1"/>
    </source>
</evidence>
<dbReference type="GO" id="GO:0070402">
    <property type="term" value="F:NADPH binding"/>
    <property type="evidence" value="ECO:0007669"/>
    <property type="project" value="TreeGrafter"/>
</dbReference>
<keyword evidence="2" id="KW-0560">Oxidoreductase</keyword>
<dbReference type="Gene3D" id="3.90.180.10">
    <property type="entry name" value="Medium-chain alcohol dehydrogenases, catalytic domain"/>
    <property type="match status" value="1"/>
</dbReference>
<reference evidence="4" key="1">
    <citation type="submission" date="2020-05" db="EMBL/GenBank/DDBJ databases">
        <authorList>
            <person name="Chiriac C."/>
            <person name="Salcher M."/>
            <person name="Ghai R."/>
            <person name="Kavagutti S V."/>
        </authorList>
    </citation>
    <scope>NUCLEOTIDE SEQUENCE</scope>
</reference>
<dbReference type="GO" id="GO:0035925">
    <property type="term" value="F:mRNA 3'-UTR AU-rich region binding"/>
    <property type="evidence" value="ECO:0007669"/>
    <property type="project" value="TreeGrafter"/>
</dbReference>
<dbReference type="InterPro" id="IPR036291">
    <property type="entry name" value="NAD(P)-bd_dom_sf"/>
</dbReference>